<dbReference type="PANTHER" id="PTHR23255:SF72">
    <property type="entry name" value="RECEPTOR PROTEIN SERINE_THREONINE KINASE"/>
    <property type="match status" value="1"/>
</dbReference>
<keyword evidence="13" id="KW-0675">Receptor</keyword>
<dbReference type="InterPro" id="IPR011009">
    <property type="entry name" value="Kinase-like_dom_sf"/>
</dbReference>
<dbReference type="SUPFAM" id="SSF56112">
    <property type="entry name" value="Protein kinase-like (PK-like)"/>
    <property type="match status" value="1"/>
</dbReference>
<dbReference type="GO" id="GO:0004675">
    <property type="term" value="F:transmembrane receptor protein serine/threonine kinase activity"/>
    <property type="evidence" value="ECO:0007669"/>
    <property type="project" value="UniProtKB-EC"/>
</dbReference>
<dbReference type="Pfam" id="PF00069">
    <property type="entry name" value="Pkinase"/>
    <property type="match status" value="1"/>
</dbReference>
<comment type="similarity">
    <text evidence="2">Belongs to the protein kinase superfamily. TKL Ser/Thr protein kinase family. TGFB receptor subfamily.</text>
</comment>
<feature type="transmembrane region" description="Helical" evidence="14">
    <location>
        <begin position="148"/>
        <end position="169"/>
    </location>
</feature>
<keyword evidence="12 14" id="KW-0472">Membrane</keyword>
<dbReference type="InterPro" id="IPR000333">
    <property type="entry name" value="TGFB_receptor"/>
</dbReference>
<evidence type="ECO:0000313" key="17">
    <source>
        <dbReference type="Proteomes" id="UP000663864"/>
    </source>
</evidence>
<evidence type="ECO:0000256" key="6">
    <source>
        <dbReference type="ARBA" id="ARBA00022692"/>
    </source>
</evidence>
<dbReference type="SMART" id="SM00220">
    <property type="entry name" value="S_TKc"/>
    <property type="match status" value="1"/>
</dbReference>
<dbReference type="InterPro" id="IPR045860">
    <property type="entry name" value="Snake_toxin-like_sf"/>
</dbReference>
<feature type="transmembrane region" description="Helical" evidence="14">
    <location>
        <begin position="6"/>
        <end position="25"/>
    </location>
</feature>
<dbReference type="GO" id="GO:0005886">
    <property type="term" value="C:plasma membrane"/>
    <property type="evidence" value="ECO:0007669"/>
    <property type="project" value="TreeGrafter"/>
</dbReference>
<dbReference type="GO" id="GO:0005524">
    <property type="term" value="F:ATP binding"/>
    <property type="evidence" value="ECO:0007669"/>
    <property type="project" value="UniProtKB-KW"/>
</dbReference>
<keyword evidence="7" id="KW-0732">Signal</keyword>
<dbReference type="EMBL" id="CAJNOT010000802">
    <property type="protein sequence ID" value="CAF1083824.1"/>
    <property type="molecule type" value="Genomic_DNA"/>
</dbReference>
<evidence type="ECO:0000313" key="16">
    <source>
        <dbReference type="EMBL" id="CAF1083824.1"/>
    </source>
</evidence>
<dbReference type="PANTHER" id="PTHR23255">
    <property type="entry name" value="TRANSFORMING GROWTH FACTOR-BETA RECEPTOR TYPE I AND II"/>
    <property type="match status" value="1"/>
</dbReference>
<dbReference type="Gene3D" id="1.10.510.10">
    <property type="entry name" value="Transferase(Phosphotransferase) domain 1"/>
    <property type="match status" value="1"/>
</dbReference>
<dbReference type="Gene3D" id="3.30.200.20">
    <property type="entry name" value="Phosphorylase Kinase, domain 1"/>
    <property type="match status" value="1"/>
</dbReference>
<gene>
    <name evidence="16" type="ORF">ZHD862_LOCUS16725</name>
</gene>
<feature type="domain" description="Protein kinase" evidence="15">
    <location>
        <begin position="198"/>
        <end position="487"/>
    </location>
</feature>
<comment type="caution">
    <text evidence="16">The sequence shown here is derived from an EMBL/GenBank/DDBJ whole genome shotgun (WGS) entry which is preliminary data.</text>
</comment>
<evidence type="ECO:0000256" key="11">
    <source>
        <dbReference type="ARBA" id="ARBA00022989"/>
    </source>
</evidence>
<keyword evidence="5" id="KW-0808">Transferase</keyword>
<evidence type="ECO:0000256" key="8">
    <source>
        <dbReference type="ARBA" id="ARBA00022741"/>
    </source>
</evidence>
<evidence type="ECO:0000256" key="2">
    <source>
        <dbReference type="ARBA" id="ARBA00009605"/>
    </source>
</evidence>
<evidence type="ECO:0000259" key="15">
    <source>
        <dbReference type="PROSITE" id="PS50011"/>
    </source>
</evidence>
<evidence type="ECO:0000256" key="14">
    <source>
        <dbReference type="SAM" id="Phobius"/>
    </source>
</evidence>
<keyword evidence="8" id="KW-0547">Nucleotide-binding</keyword>
<dbReference type="PROSITE" id="PS50011">
    <property type="entry name" value="PROTEIN_KINASE_DOM"/>
    <property type="match status" value="1"/>
</dbReference>
<dbReference type="EC" id="2.7.11.30" evidence="3"/>
<keyword evidence="10" id="KW-0067">ATP-binding</keyword>
<evidence type="ECO:0000256" key="3">
    <source>
        <dbReference type="ARBA" id="ARBA00012401"/>
    </source>
</evidence>
<dbReference type="GO" id="GO:0043235">
    <property type="term" value="C:receptor complex"/>
    <property type="evidence" value="ECO:0007669"/>
    <property type="project" value="TreeGrafter"/>
</dbReference>
<evidence type="ECO:0000256" key="10">
    <source>
        <dbReference type="ARBA" id="ARBA00022840"/>
    </source>
</evidence>
<dbReference type="Gene3D" id="2.10.60.10">
    <property type="entry name" value="CD59"/>
    <property type="match status" value="1"/>
</dbReference>
<evidence type="ECO:0000256" key="13">
    <source>
        <dbReference type="ARBA" id="ARBA00023170"/>
    </source>
</evidence>
<evidence type="ECO:0000256" key="4">
    <source>
        <dbReference type="ARBA" id="ARBA00022527"/>
    </source>
</evidence>
<name>A0A814MVY3_9BILA</name>
<evidence type="ECO:0000256" key="12">
    <source>
        <dbReference type="ARBA" id="ARBA00023136"/>
    </source>
</evidence>
<keyword evidence="6 14" id="KW-0812">Transmembrane</keyword>
<dbReference type="PROSITE" id="PS00108">
    <property type="entry name" value="PROTEIN_KINASE_ST"/>
    <property type="match status" value="1"/>
</dbReference>
<sequence length="487" mass="56431">MQLIFIFLFFVNIINIFYALVCPIYRSYQRNFIEEDCHRNCKFYDVLEKQHACIGVYYNYSGNISIKQLGIIPSDEQCLISKQCILDIDPLNSQSSSCCCSTDNCTLNWQSISTTTTITTTYRSILINSTTKIKNLIIIDQDYFSWKLFLIIFILIMIIILITFTFGLWKSLRNKYNNINNNNKNNKSLLSISIEQLFFSLQEINIGKNSIVYKGLLNHDIVAVKIYKQINILIWKNEVTLLKSIKHESIIKILSEGQYNSHLYLILPFYENGTLQSYLLTPNRKLSINQCLIFFRSLASAISYLHMGRNNNTNMSIVHRDIKSSNILIDKNDLNLYLTDFGVALVLPQILTEKDFVQIGTIRYMAPELLEGVITHTHEALCSVDIYALALVMWEIITQCDVYPTTVYRPPYEEYRTNNSDGSSFATEIYDIVVVRRLRPTLIRQIKDNQHALIIRELCSLIDACWITDSDIRMNAQTLAFKLNQLM</sequence>
<accession>A0A814MVY3</accession>
<keyword evidence="11 14" id="KW-1133">Transmembrane helix</keyword>
<dbReference type="InterPro" id="IPR000719">
    <property type="entry name" value="Prot_kinase_dom"/>
</dbReference>
<dbReference type="GO" id="GO:0071363">
    <property type="term" value="P:cellular response to growth factor stimulus"/>
    <property type="evidence" value="ECO:0007669"/>
    <property type="project" value="TreeGrafter"/>
</dbReference>
<keyword evidence="9" id="KW-0418">Kinase</keyword>
<proteinExistence type="inferred from homology"/>
<keyword evidence="4" id="KW-0723">Serine/threonine-protein kinase</keyword>
<evidence type="ECO:0000256" key="5">
    <source>
        <dbReference type="ARBA" id="ARBA00022679"/>
    </source>
</evidence>
<evidence type="ECO:0000256" key="9">
    <source>
        <dbReference type="ARBA" id="ARBA00022777"/>
    </source>
</evidence>
<reference evidence="16" key="1">
    <citation type="submission" date="2021-02" db="EMBL/GenBank/DDBJ databases">
        <authorList>
            <person name="Nowell W R."/>
        </authorList>
    </citation>
    <scope>NUCLEOTIDE SEQUENCE</scope>
</reference>
<dbReference type="Proteomes" id="UP000663864">
    <property type="component" value="Unassembled WGS sequence"/>
</dbReference>
<protein>
    <recommendedName>
        <fullName evidence="3">receptor protein serine/threonine kinase</fullName>
        <ecNumber evidence="3">2.7.11.30</ecNumber>
    </recommendedName>
</protein>
<comment type="subcellular location">
    <subcellularLocation>
        <location evidence="1">Membrane</location>
        <topology evidence="1">Single-pass type I membrane protein</topology>
    </subcellularLocation>
</comment>
<dbReference type="AlphaFoldDB" id="A0A814MVY3"/>
<evidence type="ECO:0000256" key="1">
    <source>
        <dbReference type="ARBA" id="ARBA00004479"/>
    </source>
</evidence>
<organism evidence="16 17">
    <name type="scientific">Rotaria sordida</name>
    <dbReference type="NCBI Taxonomy" id="392033"/>
    <lineage>
        <taxon>Eukaryota</taxon>
        <taxon>Metazoa</taxon>
        <taxon>Spiralia</taxon>
        <taxon>Gnathifera</taxon>
        <taxon>Rotifera</taxon>
        <taxon>Eurotatoria</taxon>
        <taxon>Bdelloidea</taxon>
        <taxon>Philodinida</taxon>
        <taxon>Philodinidae</taxon>
        <taxon>Rotaria</taxon>
    </lineage>
</organism>
<evidence type="ECO:0000256" key="7">
    <source>
        <dbReference type="ARBA" id="ARBA00022729"/>
    </source>
</evidence>
<dbReference type="InterPro" id="IPR008271">
    <property type="entry name" value="Ser/Thr_kinase_AS"/>
</dbReference>